<reference evidence="1 2" key="1">
    <citation type="submission" date="2020-01" db="EMBL/GenBank/DDBJ databases">
        <title>Leptobacterium flavescens.</title>
        <authorList>
            <person name="Wang G."/>
        </authorList>
    </citation>
    <scope>NUCLEOTIDE SEQUENCE [LARGE SCALE GENOMIC DNA]</scope>
    <source>
        <strain evidence="1 2">KCTC 22160</strain>
    </source>
</reference>
<comment type="caution">
    <text evidence="1">The sequence shown here is derived from an EMBL/GenBank/DDBJ whole genome shotgun (WGS) entry which is preliminary data.</text>
</comment>
<sequence length="64" mass="7169">MKKKKSNFKKLSLSKDTIANMERVKGGTNYPTIGGHTCETCIYTACHGEPYCQIYDTQINSCDC</sequence>
<proteinExistence type="predicted"/>
<gene>
    <name evidence="1" type="ORF">GWK08_06400</name>
</gene>
<protein>
    <submittedName>
        <fullName evidence="1">Uncharacterized protein</fullName>
    </submittedName>
</protein>
<dbReference type="AlphaFoldDB" id="A0A6P0UI92"/>
<keyword evidence="2" id="KW-1185">Reference proteome</keyword>
<name>A0A6P0UI92_9FLAO</name>
<dbReference type="EMBL" id="JAABOO010000001">
    <property type="protein sequence ID" value="NER13061.1"/>
    <property type="molecule type" value="Genomic_DNA"/>
</dbReference>
<dbReference type="RefSeq" id="WP_163606064.1">
    <property type="nucleotide sequence ID" value="NZ_JAABOO010000001.1"/>
</dbReference>
<evidence type="ECO:0000313" key="1">
    <source>
        <dbReference type="EMBL" id="NER13061.1"/>
    </source>
</evidence>
<organism evidence="1 2">
    <name type="scientific">Leptobacterium flavescens</name>
    <dbReference type="NCBI Taxonomy" id="472055"/>
    <lineage>
        <taxon>Bacteria</taxon>
        <taxon>Pseudomonadati</taxon>
        <taxon>Bacteroidota</taxon>
        <taxon>Flavobacteriia</taxon>
        <taxon>Flavobacteriales</taxon>
        <taxon>Flavobacteriaceae</taxon>
        <taxon>Leptobacterium</taxon>
    </lineage>
</organism>
<accession>A0A6P0UI92</accession>
<dbReference type="Proteomes" id="UP000468581">
    <property type="component" value="Unassembled WGS sequence"/>
</dbReference>
<evidence type="ECO:0000313" key="2">
    <source>
        <dbReference type="Proteomes" id="UP000468581"/>
    </source>
</evidence>